<feature type="compositionally biased region" description="Acidic residues" evidence="1">
    <location>
        <begin position="142"/>
        <end position="156"/>
    </location>
</feature>
<dbReference type="Proteomes" id="UP000250079">
    <property type="component" value="Chromosome"/>
</dbReference>
<evidence type="ECO:0000259" key="2">
    <source>
        <dbReference type="Pfam" id="PF13474"/>
    </source>
</evidence>
<dbReference type="SUPFAM" id="SSF54427">
    <property type="entry name" value="NTF2-like"/>
    <property type="match status" value="1"/>
</dbReference>
<evidence type="ECO:0000313" key="4">
    <source>
        <dbReference type="Proteomes" id="UP000250079"/>
    </source>
</evidence>
<dbReference type="KEGG" id="gai:IMCC3135_33000"/>
<feature type="region of interest" description="Disordered" evidence="1">
    <location>
        <begin position="128"/>
        <end position="165"/>
    </location>
</feature>
<dbReference type="OrthoDB" id="5767026at2"/>
<accession>A0A2Z2P9T2</accession>
<dbReference type="AlphaFoldDB" id="A0A2Z2P9T2"/>
<evidence type="ECO:0000256" key="1">
    <source>
        <dbReference type="SAM" id="MobiDB-lite"/>
    </source>
</evidence>
<dbReference type="RefSeq" id="WP_088921395.1">
    <property type="nucleotide sequence ID" value="NZ_CP018632.1"/>
</dbReference>
<dbReference type="PANTHER" id="PTHR34957">
    <property type="entry name" value="NUCLEAR TRANSPORT FACTOR 2 (NTF2) FAMILY PROTEIN"/>
    <property type="match status" value="1"/>
</dbReference>
<organism evidence="3 4">
    <name type="scientific">Granulosicoccus antarcticus IMCC3135</name>
    <dbReference type="NCBI Taxonomy" id="1192854"/>
    <lineage>
        <taxon>Bacteria</taxon>
        <taxon>Pseudomonadati</taxon>
        <taxon>Pseudomonadota</taxon>
        <taxon>Gammaproteobacteria</taxon>
        <taxon>Chromatiales</taxon>
        <taxon>Granulosicoccaceae</taxon>
        <taxon>Granulosicoccus</taxon>
    </lineage>
</organism>
<name>A0A2Z2P9T2_9GAMM</name>
<gene>
    <name evidence="3" type="ORF">IMCC3135_33000</name>
</gene>
<keyword evidence="4" id="KW-1185">Reference proteome</keyword>
<sequence length="165" mass="18424">MSRLFKTPEEAEAAFYEAIERADIKALDAVWSDDDNIVCVHPGASRIEGRKAVMDSFVELFADAPILTFSIVDALYTGNEGLAVHLVREEIELDGEVVSILVSTNIYHVEGGGWRMLLHHSSPEPDSAFDDDYDDFHGFDDTGFDDLDDELDELEEEAPRPPVLH</sequence>
<dbReference type="InterPro" id="IPR037401">
    <property type="entry name" value="SnoaL-like"/>
</dbReference>
<evidence type="ECO:0000313" key="3">
    <source>
        <dbReference type="EMBL" id="ASJ76644.1"/>
    </source>
</evidence>
<feature type="domain" description="SnoaL-like" evidence="2">
    <location>
        <begin position="12"/>
        <end position="123"/>
    </location>
</feature>
<dbReference type="PANTHER" id="PTHR34957:SF1">
    <property type="entry name" value="NUCLEAR TRANSPORT FACTOR 2 (NTF2) FAMILY PROTEIN"/>
    <property type="match status" value="1"/>
</dbReference>
<dbReference type="InterPro" id="IPR032710">
    <property type="entry name" value="NTF2-like_dom_sf"/>
</dbReference>
<proteinExistence type="predicted"/>
<protein>
    <recommendedName>
        <fullName evidence="2">SnoaL-like domain-containing protein</fullName>
    </recommendedName>
</protein>
<dbReference type="EMBL" id="CP018632">
    <property type="protein sequence ID" value="ASJ76644.1"/>
    <property type="molecule type" value="Genomic_DNA"/>
</dbReference>
<dbReference type="Pfam" id="PF13474">
    <property type="entry name" value="SnoaL_3"/>
    <property type="match status" value="1"/>
</dbReference>
<reference evidence="3 4" key="1">
    <citation type="submission" date="2016-12" db="EMBL/GenBank/DDBJ databases">
        <authorList>
            <person name="Song W.-J."/>
            <person name="Kurnit D.M."/>
        </authorList>
    </citation>
    <scope>NUCLEOTIDE SEQUENCE [LARGE SCALE GENOMIC DNA]</scope>
    <source>
        <strain evidence="3 4">IMCC3135</strain>
    </source>
</reference>
<dbReference type="Gene3D" id="3.10.450.50">
    <property type="match status" value="1"/>
</dbReference>